<dbReference type="Proteomes" id="UP000612585">
    <property type="component" value="Unassembled WGS sequence"/>
</dbReference>
<reference evidence="2" key="1">
    <citation type="submission" date="2021-01" db="EMBL/GenBank/DDBJ databases">
        <title>Whole genome shotgun sequence of Virgisporangium aurantiacum NBRC 16421.</title>
        <authorList>
            <person name="Komaki H."/>
            <person name="Tamura T."/>
        </authorList>
    </citation>
    <scope>NUCLEOTIDE SEQUENCE</scope>
    <source>
        <strain evidence="2">NBRC 16421</strain>
    </source>
</reference>
<evidence type="ECO:0000313" key="3">
    <source>
        <dbReference type="Proteomes" id="UP000612585"/>
    </source>
</evidence>
<dbReference type="GO" id="GO:0006799">
    <property type="term" value="P:polyphosphate biosynthetic process"/>
    <property type="evidence" value="ECO:0007669"/>
    <property type="project" value="UniProtKB-ARBA"/>
</dbReference>
<accession>A0A8J3Z7I9</accession>
<name>A0A8J3Z7I9_9ACTN</name>
<evidence type="ECO:0000259" key="1">
    <source>
        <dbReference type="Pfam" id="PF09359"/>
    </source>
</evidence>
<dbReference type="RefSeq" id="WP_203995626.1">
    <property type="nucleotide sequence ID" value="NZ_BOPG01000027.1"/>
</dbReference>
<dbReference type="InterPro" id="IPR018966">
    <property type="entry name" value="VTC_domain"/>
</dbReference>
<dbReference type="Gene3D" id="3.20.100.30">
    <property type="entry name" value="VTC, catalytic tunnel domain"/>
    <property type="match status" value="1"/>
</dbReference>
<organism evidence="2 3">
    <name type="scientific">Virgisporangium aurantiacum</name>
    <dbReference type="NCBI Taxonomy" id="175570"/>
    <lineage>
        <taxon>Bacteria</taxon>
        <taxon>Bacillati</taxon>
        <taxon>Actinomycetota</taxon>
        <taxon>Actinomycetes</taxon>
        <taxon>Micromonosporales</taxon>
        <taxon>Micromonosporaceae</taxon>
        <taxon>Virgisporangium</taxon>
    </lineage>
</organism>
<protein>
    <submittedName>
        <fullName evidence="2">VTC domain-containing protein</fullName>
    </submittedName>
</protein>
<dbReference type="CDD" id="cd07750">
    <property type="entry name" value="PolyPPase_VTC_like"/>
    <property type="match status" value="1"/>
</dbReference>
<evidence type="ECO:0000313" key="2">
    <source>
        <dbReference type="EMBL" id="GIJ56760.1"/>
    </source>
</evidence>
<dbReference type="SUPFAM" id="SSF55154">
    <property type="entry name" value="CYTH-like phosphatases"/>
    <property type="match status" value="1"/>
</dbReference>
<proteinExistence type="predicted"/>
<dbReference type="InterPro" id="IPR033469">
    <property type="entry name" value="CYTH-like_dom_sf"/>
</dbReference>
<dbReference type="InterPro" id="IPR042267">
    <property type="entry name" value="VTC_sf"/>
</dbReference>
<keyword evidence="3" id="KW-1185">Reference proteome</keyword>
<dbReference type="AlphaFoldDB" id="A0A8J3Z7I9"/>
<feature type="domain" description="VTC" evidence="1">
    <location>
        <begin position="43"/>
        <end position="270"/>
    </location>
</feature>
<dbReference type="Pfam" id="PF09359">
    <property type="entry name" value="VTC"/>
    <property type="match status" value="1"/>
</dbReference>
<comment type="caution">
    <text evidence="2">The sequence shown here is derived from an EMBL/GenBank/DDBJ whole genome shotgun (WGS) entry which is preliminary data.</text>
</comment>
<sequence>MRLPFRRRRASPPTPVPSAVDPAAVVDDVGHALRAPSALHAFNRYEIKYLMPADAVPALRHELAARLDVDSHGVSGGYGVWSVYYDTTDLRFYWEKIEGLRFRRKLRIRHYGDRFTVDDDTTVFVEIKQRVNRVTQKRRIALPYRLARDLCDQRVMVEHDPAQRAFVEEVLELASGLDLRPVAVTGYQREAFLGRGAEVGLRVTMDHRVRGRDRDFRFDADAENRLIVPARLAVVEFKANERVPYWLTDLTGELNMSVVRMSKYCQGVEAFGRAPRSIFHIPTEVSYAV</sequence>
<dbReference type="EMBL" id="BOPG01000027">
    <property type="protein sequence ID" value="GIJ56760.1"/>
    <property type="molecule type" value="Genomic_DNA"/>
</dbReference>
<gene>
    <name evidence="2" type="ORF">Vau01_042760</name>
</gene>